<dbReference type="AlphaFoldDB" id="A0A2T4N3F9"/>
<name>A0A2T4N3F9_AERVE</name>
<proteinExistence type="predicted"/>
<gene>
    <name evidence="2" type="ORF">DAA48_09545</name>
</gene>
<accession>A0A2T4N3F9</accession>
<dbReference type="InterPro" id="IPR056925">
    <property type="entry name" value="ParE-like"/>
</dbReference>
<evidence type="ECO:0000259" key="1">
    <source>
        <dbReference type="Pfam" id="PF24732"/>
    </source>
</evidence>
<dbReference type="RefSeq" id="WP_043823428.1">
    <property type="nucleotide sequence ID" value="NZ_PZKL01000022.1"/>
</dbReference>
<feature type="domain" description="ParE-like toxin" evidence="1">
    <location>
        <begin position="29"/>
        <end position="77"/>
    </location>
</feature>
<organism evidence="2 3">
    <name type="scientific">Aeromonas veronii</name>
    <dbReference type="NCBI Taxonomy" id="654"/>
    <lineage>
        <taxon>Bacteria</taxon>
        <taxon>Pseudomonadati</taxon>
        <taxon>Pseudomonadota</taxon>
        <taxon>Gammaproteobacteria</taxon>
        <taxon>Aeromonadales</taxon>
        <taxon>Aeromonadaceae</taxon>
        <taxon>Aeromonas</taxon>
    </lineage>
</organism>
<dbReference type="EMBL" id="PZKL01000022">
    <property type="protein sequence ID" value="PTH81379.1"/>
    <property type="molecule type" value="Genomic_DNA"/>
</dbReference>
<sequence length="85" mass="9891">MRGLMDNTTKGNAMDGFRCIGRIPAAIQEKAASLLTSQRPRRLTHCRADVIDVGLRYRLFRPLKSREFQLMTHERYNTAVSRNRR</sequence>
<dbReference type="Pfam" id="PF24732">
    <property type="entry name" value="ParE_like"/>
    <property type="match status" value="1"/>
</dbReference>
<protein>
    <recommendedName>
        <fullName evidence="1">ParE-like toxin domain-containing protein</fullName>
    </recommendedName>
</protein>
<evidence type="ECO:0000313" key="3">
    <source>
        <dbReference type="Proteomes" id="UP000241986"/>
    </source>
</evidence>
<comment type="caution">
    <text evidence="2">The sequence shown here is derived from an EMBL/GenBank/DDBJ whole genome shotgun (WGS) entry which is preliminary data.</text>
</comment>
<dbReference type="Proteomes" id="UP000241986">
    <property type="component" value="Unassembled WGS sequence"/>
</dbReference>
<reference evidence="2 3" key="1">
    <citation type="submission" date="2018-03" db="EMBL/GenBank/DDBJ databases">
        <title>Aeromonas veronii whole genome sequencing and analysis.</title>
        <authorList>
            <person name="Xie H."/>
            <person name="Liu T."/>
            <person name="Wang K."/>
        </authorList>
    </citation>
    <scope>NUCLEOTIDE SEQUENCE [LARGE SCALE GENOMIC DNA]</scope>
    <source>
        <strain evidence="2 3">XH.VA.1</strain>
    </source>
</reference>
<evidence type="ECO:0000313" key="2">
    <source>
        <dbReference type="EMBL" id="PTH81379.1"/>
    </source>
</evidence>